<evidence type="ECO:0000313" key="2">
    <source>
        <dbReference type="Proteomes" id="UP000254060"/>
    </source>
</evidence>
<name>A0A377FUU8_9BACL</name>
<organism evidence="1 2">
    <name type="scientific">Exiguobacterium aurantiacum</name>
    <dbReference type="NCBI Taxonomy" id="33987"/>
    <lineage>
        <taxon>Bacteria</taxon>
        <taxon>Bacillati</taxon>
        <taxon>Bacillota</taxon>
        <taxon>Bacilli</taxon>
        <taxon>Bacillales</taxon>
        <taxon>Bacillales Family XII. Incertae Sedis</taxon>
        <taxon>Exiguobacterium</taxon>
    </lineage>
</organism>
<proteinExistence type="predicted"/>
<protein>
    <submittedName>
        <fullName evidence="1">Uncharacterized protein conserved in bacteria (DUF2197)</fullName>
    </submittedName>
</protein>
<dbReference type="InterPro" id="IPR019241">
    <property type="entry name" value="DUF2197"/>
</dbReference>
<dbReference type="Pfam" id="PF09963">
    <property type="entry name" value="DUF2197"/>
    <property type="match status" value="1"/>
</dbReference>
<dbReference type="OrthoDB" id="2989868at2"/>
<sequence>MRVKCSLCDKVETIDSWSFEAKRLRNKPAKTYMCQTCQERISERTAERNATGHFNLYPSFRQKRRW</sequence>
<dbReference type="AlphaFoldDB" id="A0A377FUU8"/>
<reference evidence="1 2" key="1">
    <citation type="submission" date="2018-06" db="EMBL/GenBank/DDBJ databases">
        <authorList>
            <consortium name="Pathogen Informatics"/>
            <person name="Doyle S."/>
        </authorList>
    </citation>
    <scope>NUCLEOTIDE SEQUENCE [LARGE SCALE GENOMIC DNA]</scope>
    <source>
        <strain evidence="1 2">NCTC13163</strain>
    </source>
</reference>
<dbReference type="EMBL" id="UGGP01000001">
    <property type="protein sequence ID" value="STO08587.1"/>
    <property type="molecule type" value="Genomic_DNA"/>
</dbReference>
<dbReference type="RefSeq" id="WP_024369989.1">
    <property type="nucleotide sequence ID" value="NZ_UGGP01000001.1"/>
</dbReference>
<dbReference type="STRING" id="1397694.GCA_000702585_02453"/>
<accession>A0A377FUU8</accession>
<dbReference type="Proteomes" id="UP000254060">
    <property type="component" value="Unassembled WGS sequence"/>
</dbReference>
<evidence type="ECO:0000313" key="1">
    <source>
        <dbReference type="EMBL" id="STO08587.1"/>
    </source>
</evidence>
<gene>
    <name evidence="1" type="ORF">NCTC13163_01960</name>
</gene>